<accession>A0A246JNU7</accession>
<dbReference type="OrthoDB" id="26212at2"/>
<keyword evidence="4" id="KW-1185">Reference proteome</keyword>
<evidence type="ECO:0000256" key="1">
    <source>
        <dbReference type="SAM" id="MobiDB-lite"/>
    </source>
</evidence>
<dbReference type="SUPFAM" id="SSF46955">
    <property type="entry name" value="Putative DNA-binding domain"/>
    <property type="match status" value="1"/>
</dbReference>
<reference evidence="3 4" key="1">
    <citation type="journal article" date="2002" name="Int. J. Syst. Evol. Microbiol.">
        <title>Sphingopyxis witflariensis sp. nov., isolated from activated sludge.</title>
        <authorList>
            <person name="Kampfer P."/>
            <person name="Witzenberger R."/>
            <person name="Denner E.B."/>
            <person name="Busse H.J."/>
            <person name="Neef A."/>
        </authorList>
    </citation>
    <scope>NUCLEOTIDE SEQUENCE [LARGE SCALE GENOMIC DNA]</scope>
    <source>
        <strain evidence="3 4">DSM 14551</strain>
    </source>
</reference>
<dbReference type="InterPro" id="IPR010093">
    <property type="entry name" value="SinI_DNA-bd"/>
</dbReference>
<dbReference type="NCBIfam" id="TIGR01764">
    <property type="entry name" value="excise"/>
    <property type="match status" value="1"/>
</dbReference>
<organism evidence="3 4">
    <name type="scientific">Sphingopyxis witflariensis</name>
    <dbReference type="NCBI Taxonomy" id="173675"/>
    <lineage>
        <taxon>Bacteria</taxon>
        <taxon>Pseudomonadati</taxon>
        <taxon>Pseudomonadota</taxon>
        <taxon>Alphaproteobacteria</taxon>
        <taxon>Sphingomonadales</taxon>
        <taxon>Sphingomonadaceae</taxon>
        <taxon>Sphingopyxis</taxon>
    </lineage>
</organism>
<feature type="domain" description="Helix-turn-helix" evidence="2">
    <location>
        <begin position="90"/>
        <end position="138"/>
    </location>
</feature>
<gene>
    <name evidence="3" type="ORF">CDQ91_16745</name>
</gene>
<evidence type="ECO:0000313" key="3">
    <source>
        <dbReference type="EMBL" id="OWQ94297.1"/>
    </source>
</evidence>
<dbReference type="Proteomes" id="UP000197097">
    <property type="component" value="Unassembled WGS sequence"/>
</dbReference>
<evidence type="ECO:0000259" key="2">
    <source>
        <dbReference type="Pfam" id="PF12728"/>
    </source>
</evidence>
<name>A0A246JNU7_9SPHN</name>
<dbReference type="EMBL" id="NISJ01000010">
    <property type="protein sequence ID" value="OWQ94297.1"/>
    <property type="molecule type" value="Genomic_DNA"/>
</dbReference>
<dbReference type="Pfam" id="PF12728">
    <property type="entry name" value="HTH_17"/>
    <property type="match status" value="1"/>
</dbReference>
<dbReference type="AlphaFoldDB" id="A0A246JNU7"/>
<keyword evidence="3" id="KW-0238">DNA-binding</keyword>
<dbReference type="GO" id="GO:0003677">
    <property type="term" value="F:DNA binding"/>
    <property type="evidence" value="ECO:0007669"/>
    <property type="project" value="UniProtKB-KW"/>
</dbReference>
<comment type="caution">
    <text evidence="3">The sequence shown here is derived from an EMBL/GenBank/DDBJ whole genome shotgun (WGS) entry which is preliminary data.</text>
</comment>
<proteinExistence type="predicted"/>
<dbReference type="InterPro" id="IPR009061">
    <property type="entry name" value="DNA-bd_dom_put_sf"/>
</dbReference>
<evidence type="ECO:0000313" key="4">
    <source>
        <dbReference type="Proteomes" id="UP000197097"/>
    </source>
</evidence>
<feature type="region of interest" description="Disordered" evidence="1">
    <location>
        <begin position="1"/>
        <end position="31"/>
    </location>
</feature>
<sequence length="159" mass="17327">MVGPGSEENDTSDQELSQRPPTETEVRQASEAARALAKALTPKGLPFSVQRNGNRTEVDLSPALGQLILDVLTHVARGEMVTFVPYGAELTTKEAADLLNVSRPFLVSMLSDGKIPFHKVGSHRRVRASDVLAFRAQRDTERSGALSDLQRLGQEFDAD</sequence>
<protein>
    <submittedName>
        <fullName evidence="3">DNA-binding protein</fullName>
    </submittedName>
</protein>
<dbReference type="InterPro" id="IPR041657">
    <property type="entry name" value="HTH_17"/>
</dbReference>